<reference evidence="2" key="1">
    <citation type="submission" date="2016-11" db="UniProtKB">
        <authorList>
            <consortium name="WormBaseParasite"/>
        </authorList>
    </citation>
    <scope>IDENTIFICATION</scope>
</reference>
<dbReference type="WBParaSite" id="L893_g13288.t1">
    <property type="protein sequence ID" value="L893_g13288.t1"/>
    <property type="gene ID" value="L893_g13288"/>
</dbReference>
<dbReference type="AlphaFoldDB" id="A0A1I7Y7K8"/>
<dbReference type="Proteomes" id="UP000095287">
    <property type="component" value="Unplaced"/>
</dbReference>
<organism evidence="1 2">
    <name type="scientific">Steinernema glaseri</name>
    <dbReference type="NCBI Taxonomy" id="37863"/>
    <lineage>
        <taxon>Eukaryota</taxon>
        <taxon>Metazoa</taxon>
        <taxon>Ecdysozoa</taxon>
        <taxon>Nematoda</taxon>
        <taxon>Chromadorea</taxon>
        <taxon>Rhabditida</taxon>
        <taxon>Tylenchina</taxon>
        <taxon>Panagrolaimomorpha</taxon>
        <taxon>Strongyloidoidea</taxon>
        <taxon>Steinernematidae</taxon>
        <taxon>Steinernema</taxon>
    </lineage>
</organism>
<accession>A0A1I7Y7K8</accession>
<proteinExistence type="predicted"/>
<sequence>MNSVPYLFLADAVSRLKSLENLKDLSGRWSVAACKEADSRILCTFRLSARGIYQFDCAPGGILNFEEVKKLNLKHLRISHIEIGCWSGYDRVGFHEFDTTSWQRLLSFANRYFTCGHHLSVRNYDHFAYRKREMDILETIYGFNNAKELFVQFLKEANPEFLPHLLKNAHPEVLTLGMFCAPHSVREVLEAWPESGIREVRIAESCINTDVYLLKHIYQLWKDGFFAARRFHAKFTCYKFCDLVTPLLGRPTVDGSDKEWHLRHPLRKTFQISQSDGKHGMRKIVISL</sequence>
<keyword evidence="1" id="KW-1185">Reference proteome</keyword>
<evidence type="ECO:0000313" key="1">
    <source>
        <dbReference type="Proteomes" id="UP000095287"/>
    </source>
</evidence>
<protein>
    <submittedName>
        <fullName evidence="2">F-box domain-containing protein</fullName>
    </submittedName>
</protein>
<name>A0A1I7Y7K8_9BILA</name>
<evidence type="ECO:0000313" key="2">
    <source>
        <dbReference type="WBParaSite" id="L893_g13288.t1"/>
    </source>
</evidence>